<comment type="similarity">
    <text evidence="2">Belongs to the Fur family.</text>
</comment>
<dbReference type="PANTHER" id="PTHR33202">
    <property type="entry name" value="ZINC UPTAKE REGULATION PROTEIN"/>
    <property type="match status" value="1"/>
</dbReference>
<dbReference type="STRING" id="356829.BITS_1752"/>
<protein>
    <submittedName>
        <fullName evidence="13">Ferric uptake regulation protein</fullName>
    </submittedName>
</protein>
<evidence type="ECO:0000256" key="3">
    <source>
        <dbReference type="ARBA" id="ARBA00011738"/>
    </source>
</evidence>
<dbReference type="GO" id="GO:1900376">
    <property type="term" value="P:regulation of secondary metabolite biosynthetic process"/>
    <property type="evidence" value="ECO:0007669"/>
    <property type="project" value="TreeGrafter"/>
</dbReference>
<name>A0A087EDA4_9BIFI</name>
<dbReference type="GO" id="GO:0045892">
    <property type="term" value="P:negative regulation of DNA-templated transcription"/>
    <property type="evidence" value="ECO:0007669"/>
    <property type="project" value="TreeGrafter"/>
</dbReference>
<comment type="subunit">
    <text evidence="3">Homodimer.</text>
</comment>
<keyword evidence="14" id="KW-1185">Reference proteome</keyword>
<evidence type="ECO:0000256" key="6">
    <source>
        <dbReference type="ARBA" id="ARBA00022723"/>
    </source>
</evidence>
<dbReference type="Pfam" id="PF01475">
    <property type="entry name" value="FUR"/>
    <property type="match status" value="1"/>
</dbReference>
<feature type="binding site" evidence="11">
    <location>
        <position position="91"/>
    </location>
    <ligand>
        <name>Zn(2+)</name>
        <dbReference type="ChEBI" id="CHEBI:29105"/>
    </ligand>
</feature>
<feature type="binding site" evidence="12">
    <location>
        <position position="119"/>
    </location>
    <ligand>
        <name>Fe cation</name>
        <dbReference type="ChEBI" id="CHEBI:24875"/>
    </ligand>
</feature>
<feature type="binding site" evidence="12">
    <location>
        <position position="102"/>
    </location>
    <ligand>
        <name>Fe cation</name>
        <dbReference type="ChEBI" id="CHEBI:24875"/>
    </ligand>
</feature>
<feature type="binding site" evidence="12">
    <location>
        <position position="82"/>
    </location>
    <ligand>
        <name>Fe cation</name>
        <dbReference type="ChEBI" id="CHEBI:24875"/>
    </ligand>
</feature>
<comment type="caution">
    <text evidence="13">The sequence shown here is derived from an EMBL/GenBank/DDBJ whole genome shotgun (WGS) entry which is preliminary data.</text>
</comment>
<gene>
    <name evidence="13" type="ORF">BITS_1752</name>
</gene>
<dbReference type="PANTHER" id="PTHR33202:SF2">
    <property type="entry name" value="FERRIC UPTAKE REGULATION PROTEIN"/>
    <property type="match status" value="1"/>
</dbReference>
<dbReference type="GO" id="GO:0003700">
    <property type="term" value="F:DNA-binding transcription factor activity"/>
    <property type="evidence" value="ECO:0007669"/>
    <property type="project" value="InterPro"/>
</dbReference>
<dbReference type="GO" id="GO:0000976">
    <property type="term" value="F:transcription cis-regulatory region binding"/>
    <property type="evidence" value="ECO:0007669"/>
    <property type="project" value="TreeGrafter"/>
</dbReference>
<keyword evidence="6 11" id="KW-0479">Metal-binding</keyword>
<dbReference type="CDD" id="cd07153">
    <property type="entry name" value="Fur_like"/>
    <property type="match status" value="1"/>
</dbReference>
<dbReference type="GO" id="GO:0008270">
    <property type="term" value="F:zinc ion binding"/>
    <property type="evidence" value="ECO:0007669"/>
    <property type="project" value="TreeGrafter"/>
</dbReference>
<dbReference type="EMBL" id="JGZU01000012">
    <property type="protein sequence ID" value="KFJ05755.1"/>
    <property type="molecule type" value="Genomic_DNA"/>
</dbReference>
<dbReference type="InterPro" id="IPR036388">
    <property type="entry name" value="WH-like_DNA-bd_sf"/>
</dbReference>
<comment type="subcellular location">
    <subcellularLocation>
        <location evidence="1">Cytoplasm</location>
    </subcellularLocation>
</comment>
<feature type="binding site" evidence="11">
    <location>
        <position position="127"/>
    </location>
    <ligand>
        <name>Zn(2+)</name>
        <dbReference type="ChEBI" id="CHEBI:29105"/>
    </ligand>
</feature>
<sequence>MNVKKTSAQRHTRQKDAVLRALRGSSDFMSAQDLHQQMSQTGVEVGLATVYRQLKSMAESGDVDTIQLNGQQLFRLCEDHAHHHHLVCEHCGKTVEIEPPDELWVRKVAGEHGFIVHSHTLEVFGLCEDCRAAA</sequence>
<dbReference type="InterPro" id="IPR002481">
    <property type="entry name" value="FUR"/>
</dbReference>
<dbReference type="Gene3D" id="3.30.1490.190">
    <property type="match status" value="1"/>
</dbReference>
<dbReference type="AlphaFoldDB" id="A0A087EDA4"/>
<evidence type="ECO:0000256" key="8">
    <source>
        <dbReference type="ARBA" id="ARBA00023015"/>
    </source>
</evidence>
<dbReference type="InterPro" id="IPR036390">
    <property type="entry name" value="WH_DNA-bd_sf"/>
</dbReference>
<reference evidence="13 14" key="1">
    <citation type="submission" date="2014-03" db="EMBL/GenBank/DDBJ databases">
        <title>Genomics of Bifidobacteria.</title>
        <authorList>
            <person name="Ventura M."/>
            <person name="Milani C."/>
            <person name="Lugli G.A."/>
        </authorList>
    </citation>
    <scope>NUCLEOTIDE SEQUENCE [LARGE SCALE GENOMIC DNA]</scope>
    <source>
        <strain evidence="13 14">JCM 13495</strain>
    </source>
</reference>
<keyword evidence="7 11" id="KW-0862">Zinc</keyword>
<evidence type="ECO:0000256" key="10">
    <source>
        <dbReference type="ARBA" id="ARBA00023163"/>
    </source>
</evidence>
<dbReference type="InterPro" id="IPR043135">
    <property type="entry name" value="Fur_C"/>
</dbReference>
<dbReference type="eggNOG" id="COG0735">
    <property type="taxonomic scope" value="Bacteria"/>
</dbReference>
<evidence type="ECO:0000256" key="11">
    <source>
        <dbReference type="PIRSR" id="PIRSR602481-1"/>
    </source>
</evidence>
<evidence type="ECO:0000256" key="1">
    <source>
        <dbReference type="ARBA" id="ARBA00004496"/>
    </source>
</evidence>
<keyword evidence="8" id="KW-0805">Transcription regulation</keyword>
<evidence type="ECO:0000256" key="5">
    <source>
        <dbReference type="ARBA" id="ARBA00022491"/>
    </source>
</evidence>
<keyword evidence="12" id="KW-0408">Iron</keyword>
<keyword evidence="9" id="KW-0238">DNA-binding</keyword>
<dbReference type="Gene3D" id="1.10.10.10">
    <property type="entry name" value="Winged helix-like DNA-binding domain superfamily/Winged helix DNA-binding domain"/>
    <property type="match status" value="1"/>
</dbReference>
<feature type="binding site" evidence="11">
    <location>
        <position position="88"/>
    </location>
    <ligand>
        <name>Zn(2+)</name>
        <dbReference type="ChEBI" id="CHEBI:29105"/>
    </ligand>
</feature>
<accession>A0A087EDA4</accession>
<organism evidence="13 14">
    <name type="scientific">Bifidobacterium tsurumiense</name>
    <dbReference type="NCBI Taxonomy" id="356829"/>
    <lineage>
        <taxon>Bacteria</taxon>
        <taxon>Bacillati</taxon>
        <taxon>Actinomycetota</taxon>
        <taxon>Actinomycetes</taxon>
        <taxon>Bifidobacteriales</taxon>
        <taxon>Bifidobacteriaceae</taxon>
        <taxon>Bifidobacterium</taxon>
    </lineage>
</organism>
<evidence type="ECO:0000256" key="4">
    <source>
        <dbReference type="ARBA" id="ARBA00022490"/>
    </source>
</evidence>
<evidence type="ECO:0000313" key="14">
    <source>
        <dbReference type="Proteomes" id="UP000029080"/>
    </source>
</evidence>
<keyword evidence="10" id="KW-0804">Transcription</keyword>
<evidence type="ECO:0000256" key="9">
    <source>
        <dbReference type="ARBA" id="ARBA00023125"/>
    </source>
</evidence>
<comment type="cofactor">
    <cofactor evidence="12">
        <name>Mn(2+)</name>
        <dbReference type="ChEBI" id="CHEBI:29035"/>
    </cofactor>
    <cofactor evidence="12">
        <name>Fe(2+)</name>
        <dbReference type="ChEBI" id="CHEBI:29033"/>
    </cofactor>
    <text evidence="12">Binds 1 Mn(2+) or Fe(2+) ion per subunit.</text>
</comment>
<keyword evidence="5" id="KW-0678">Repressor</keyword>
<proteinExistence type="inferred from homology"/>
<evidence type="ECO:0000256" key="7">
    <source>
        <dbReference type="ARBA" id="ARBA00022833"/>
    </source>
</evidence>
<keyword evidence="4" id="KW-0963">Cytoplasm</keyword>
<evidence type="ECO:0000313" key="13">
    <source>
        <dbReference type="EMBL" id="KFJ05755.1"/>
    </source>
</evidence>
<dbReference type="GO" id="GO:0005829">
    <property type="term" value="C:cytosol"/>
    <property type="evidence" value="ECO:0007669"/>
    <property type="project" value="TreeGrafter"/>
</dbReference>
<evidence type="ECO:0000256" key="2">
    <source>
        <dbReference type="ARBA" id="ARBA00007957"/>
    </source>
</evidence>
<dbReference type="Proteomes" id="UP000029080">
    <property type="component" value="Unassembled WGS sequence"/>
</dbReference>
<feature type="binding site" evidence="11">
    <location>
        <position position="130"/>
    </location>
    <ligand>
        <name>Zn(2+)</name>
        <dbReference type="ChEBI" id="CHEBI:29105"/>
    </ligand>
</feature>
<evidence type="ECO:0000256" key="12">
    <source>
        <dbReference type="PIRSR" id="PIRSR602481-2"/>
    </source>
</evidence>
<comment type="cofactor">
    <cofactor evidence="11">
        <name>Zn(2+)</name>
        <dbReference type="ChEBI" id="CHEBI:29105"/>
    </cofactor>
    <text evidence="11">Binds 1 zinc ion per subunit.</text>
</comment>
<dbReference type="SUPFAM" id="SSF46785">
    <property type="entry name" value="Winged helix' DNA-binding domain"/>
    <property type="match status" value="1"/>
</dbReference>